<keyword evidence="3" id="KW-1185">Reference proteome</keyword>
<dbReference type="GO" id="GO:0071522">
    <property type="term" value="F:ureidoglycine aminohydrolase activity"/>
    <property type="evidence" value="ECO:0007669"/>
    <property type="project" value="InterPro"/>
</dbReference>
<dbReference type="InterPro" id="IPR014710">
    <property type="entry name" value="RmlC-like_jellyroll"/>
</dbReference>
<comment type="caution">
    <text evidence="2">The sequence shown here is derived from an EMBL/GenBank/DDBJ whole genome shotgun (WGS) entry which is preliminary data.</text>
</comment>
<evidence type="ECO:0000313" key="2">
    <source>
        <dbReference type="EMBL" id="KAE9459233.1"/>
    </source>
</evidence>
<evidence type="ECO:0000256" key="1">
    <source>
        <dbReference type="SAM" id="Phobius"/>
    </source>
</evidence>
<reference evidence="2 3" key="1">
    <citation type="journal article" date="2019" name="Genome Biol. Evol.">
        <title>The Rhododendron genome and chromosomal organization provide insight into shared whole-genome duplications across the heath family (Ericaceae).</title>
        <authorList>
            <person name="Soza V.L."/>
            <person name="Lindsley D."/>
            <person name="Waalkes A."/>
            <person name="Ramage E."/>
            <person name="Patwardhan R.P."/>
            <person name="Burton J.N."/>
            <person name="Adey A."/>
            <person name="Kumar A."/>
            <person name="Qiu R."/>
            <person name="Shendure J."/>
            <person name="Hall B."/>
        </authorList>
    </citation>
    <scope>NUCLEOTIDE SEQUENCE [LARGE SCALE GENOMIC DNA]</scope>
    <source>
        <strain evidence="2">RSF 1966-606</strain>
    </source>
</reference>
<dbReference type="Gene3D" id="2.60.120.10">
    <property type="entry name" value="Jelly Rolls"/>
    <property type="match status" value="1"/>
</dbReference>
<dbReference type="OrthoDB" id="4965688at2759"/>
<dbReference type="AlphaFoldDB" id="A0A6A4LIZ7"/>
<evidence type="ECO:0000313" key="3">
    <source>
        <dbReference type="Proteomes" id="UP000428333"/>
    </source>
</evidence>
<protein>
    <submittedName>
        <fullName evidence="2">Uncharacterized protein</fullName>
    </submittedName>
</protein>
<feature type="transmembrane region" description="Helical" evidence="1">
    <location>
        <begin position="46"/>
        <end position="71"/>
    </location>
</feature>
<dbReference type="PANTHER" id="PTHR34571">
    <property type="entry name" value="(S)-UREIDOGLYCINE AMINOHYDROLASE"/>
    <property type="match status" value="1"/>
</dbReference>
<feature type="non-terminal residue" evidence="2">
    <location>
        <position position="1"/>
    </location>
</feature>
<accession>A0A6A4LIZ7</accession>
<gene>
    <name evidence="2" type="ORF">C3L33_08850</name>
</gene>
<organism evidence="2 3">
    <name type="scientific">Rhododendron williamsianum</name>
    <dbReference type="NCBI Taxonomy" id="262921"/>
    <lineage>
        <taxon>Eukaryota</taxon>
        <taxon>Viridiplantae</taxon>
        <taxon>Streptophyta</taxon>
        <taxon>Embryophyta</taxon>
        <taxon>Tracheophyta</taxon>
        <taxon>Spermatophyta</taxon>
        <taxon>Magnoliopsida</taxon>
        <taxon>eudicotyledons</taxon>
        <taxon>Gunneridae</taxon>
        <taxon>Pentapetalae</taxon>
        <taxon>asterids</taxon>
        <taxon>Ericales</taxon>
        <taxon>Ericaceae</taxon>
        <taxon>Ericoideae</taxon>
        <taxon>Rhodoreae</taxon>
        <taxon>Rhododendron</taxon>
    </lineage>
</organism>
<dbReference type="InterPro" id="IPR017627">
    <property type="entry name" value="UGHY"/>
</dbReference>
<dbReference type="EMBL" id="QEFC01001182">
    <property type="protein sequence ID" value="KAE9459233.1"/>
    <property type="molecule type" value="Genomic_DNA"/>
</dbReference>
<keyword evidence="1" id="KW-0812">Transmembrane</keyword>
<keyword evidence="1" id="KW-0472">Membrane</keyword>
<name>A0A6A4LIZ7_9ERIC</name>
<dbReference type="PANTHER" id="PTHR34571:SF1">
    <property type="entry name" value="(S)-UREIDOGLYCINE AMINOHYDROLASE"/>
    <property type="match status" value="1"/>
</dbReference>
<keyword evidence="1" id="KW-1133">Transmembrane helix</keyword>
<dbReference type="Proteomes" id="UP000428333">
    <property type="component" value="Linkage Group LG05"/>
</dbReference>
<proteinExistence type="predicted"/>
<sequence length="77" mass="8899">METQLDYFFADLPGFTRSIYKRDHALITPESHVFSPLPDWYIRLCYLIWANTLGAYLISPVVGAHFVMYLAKMQGVV</sequence>